<feature type="compositionally biased region" description="Basic residues" evidence="1">
    <location>
        <begin position="1"/>
        <end position="11"/>
    </location>
</feature>
<dbReference type="EMBL" id="ADBF01000042">
    <property type="protein sequence ID" value="EFE49623.1"/>
    <property type="molecule type" value="Genomic_DNA"/>
</dbReference>
<evidence type="ECO:0000313" key="2">
    <source>
        <dbReference type="EMBL" id="EFE49623.1"/>
    </source>
</evidence>
<proteinExistence type="predicted"/>
<name>D4DQM6_NEIEG</name>
<sequence length="47" mass="5235">MHKVSRRRKTAIIRSNPRKAVSGPGGELNKCQSLRPSENKTAVNTYP</sequence>
<dbReference type="Proteomes" id="UP000005536">
    <property type="component" value="Unassembled WGS sequence"/>
</dbReference>
<comment type="caution">
    <text evidence="2">The sequence shown here is derived from an EMBL/GenBank/DDBJ whole genome shotgun (WGS) entry which is preliminary data.</text>
</comment>
<protein>
    <submittedName>
        <fullName evidence="2">Uncharacterized protein</fullName>
    </submittedName>
</protein>
<accession>D4DQM6</accession>
<gene>
    <name evidence="2" type="ORF">NEIELOOT_01364</name>
</gene>
<evidence type="ECO:0000256" key="1">
    <source>
        <dbReference type="SAM" id="MobiDB-lite"/>
    </source>
</evidence>
<feature type="compositionally biased region" description="Polar residues" evidence="1">
    <location>
        <begin position="30"/>
        <end position="47"/>
    </location>
</feature>
<evidence type="ECO:0000313" key="3">
    <source>
        <dbReference type="Proteomes" id="UP000005536"/>
    </source>
</evidence>
<organism evidence="2 3">
    <name type="scientific">Neisseria elongata subsp. glycolytica ATCC 29315</name>
    <dbReference type="NCBI Taxonomy" id="546263"/>
    <lineage>
        <taxon>Bacteria</taxon>
        <taxon>Pseudomonadati</taxon>
        <taxon>Pseudomonadota</taxon>
        <taxon>Betaproteobacteria</taxon>
        <taxon>Neisseriales</taxon>
        <taxon>Neisseriaceae</taxon>
        <taxon>Neisseria</taxon>
    </lineage>
</organism>
<dbReference type="AlphaFoldDB" id="D4DQM6"/>
<reference evidence="2 3" key="1">
    <citation type="submission" date="2010-02" db="EMBL/GenBank/DDBJ databases">
        <authorList>
            <person name="Weinstock G."/>
            <person name="Sodergren E."/>
            <person name="Clifton S."/>
            <person name="Fulton L."/>
            <person name="Fulton B."/>
            <person name="Courtney L."/>
            <person name="Fronick C."/>
            <person name="Harrison M."/>
            <person name="Strong C."/>
            <person name="Farmer C."/>
            <person name="Delahaunty K."/>
            <person name="Markovic C."/>
            <person name="Hall O."/>
            <person name="Minx P."/>
            <person name="Tomlinson C."/>
            <person name="Mitreva M."/>
            <person name="Nelson J."/>
            <person name="Hou S."/>
            <person name="Wollam A."/>
            <person name="Pepin K.H."/>
            <person name="Johnson M."/>
            <person name="Bhonagiri V."/>
            <person name="Zhang X."/>
            <person name="Suruliraj S."/>
            <person name="Warren W."/>
            <person name="Chinwalla A."/>
            <person name="Mardis E.R."/>
            <person name="Wilson R.K."/>
        </authorList>
    </citation>
    <scope>NUCLEOTIDE SEQUENCE [LARGE SCALE GENOMIC DNA]</scope>
    <source>
        <strain evidence="2 3">ATCC 29315</strain>
    </source>
</reference>
<feature type="region of interest" description="Disordered" evidence="1">
    <location>
        <begin position="1"/>
        <end position="47"/>
    </location>
</feature>